<dbReference type="EMBL" id="CAJNRD030001121">
    <property type="protein sequence ID" value="CAG5096601.1"/>
    <property type="molecule type" value="Genomic_DNA"/>
</dbReference>
<dbReference type="CDD" id="cd00086">
    <property type="entry name" value="homeodomain"/>
    <property type="match status" value="1"/>
</dbReference>
<dbReference type="GO" id="GO:0005634">
    <property type="term" value="C:nucleus"/>
    <property type="evidence" value="ECO:0007669"/>
    <property type="project" value="UniProtKB-SubCell"/>
</dbReference>
<dbReference type="InterPro" id="IPR001356">
    <property type="entry name" value="HD"/>
</dbReference>
<dbReference type="FunFam" id="1.10.10.60:FF:000252">
    <property type="entry name" value="Retinal homeobox protein Rx-B"/>
    <property type="match status" value="1"/>
</dbReference>
<sequence length="469" mass="51645">MEGGPFDDQLFSDFGGRTGSGVHSIQVMLGLHGTSHTADLIPPGGHLHKLDSSDGSPSHHQNPHHLQSIQQQQSQQQSQQQPQQQQQQQQQQKELKDLELTGIYSPSTQTQDVTTSTTASPTSSSIALQQNLHLNNTLKRKSDDSINSIAHVTSDSQPPKKDSKKKADNNGIKKKKTRTTFTAYQLEELERAFERAPYPDVFAREELALKLALSESRVQVWFQNRRAKWRKREPPRKTAGYMTAGSASPGLTGSFSSLNNSLNPFTSSTNVATATPPDAWAYSPAYDLAPHLNLLSPSNSPYSSSFAGPSNNGSAYSYATMLPQHDTSLFSAPSNNTMRVHQDYMTATNNSPPPALMRADYQSMVSAHSPQHSNHLGSSGNVNSMSEDEHQQNKQLEYVAGLSPTDKYHHDQSDYTSHHHQQSQESSHQKQGYGISSSPPSTRQAIKDEVLVKSEPTGQQSYVLPSFLN</sequence>
<dbReference type="SMART" id="SM00389">
    <property type="entry name" value="HOX"/>
    <property type="match status" value="1"/>
</dbReference>
<evidence type="ECO:0000256" key="3">
    <source>
        <dbReference type="ARBA" id="ARBA00023155"/>
    </source>
</evidence>
<gene>
    <name evidence="9" type="ORF">HICCMSTLAB_LOCUS8291</name>
</gene>
<feature type="region of interest" description="Disordered" evidence="7">
    <location>
        <begin position="150"/>
        <end position="176"/>
    </location>
</feature>
<keyword evidence="2 5" id="KW-0238">DNA-binding</keyword>
<dbReference type="Gene3D" id="1.10.10.60">
    <property type="entry name" value="Homeodomain-like"/>
    <property type="match status" value="1"/>
</dbReference>
<dbReference type="PANTHER" id="PTHR46892">
    <property type="entry name" value="VISUAL SYSTEM HOMEOBOX 2"/>
    <property type="match status" value="1"/>
</dbReference>
<dbReference type="Pfam" id="PF00046">
    <property type="entry name" value="Homeodomain"/>
    <property type="match status" value="1"/>
</dbReference>
<dbReference type="PROSITE" id="PS00027">
    <property type="entry name" value="HOMEOBOX_1"/>
    <property type="match status" value="1"/>
</dbReference>
<dbReference type="GO" id="GO:0000981">
    <property type="term" value="F:DNA-binding transcription factor activity, RNA polymerase II-specific"/>
    <property type="evidence" value="ECO:0007669"/>
    <property type="project" value="InterPro"/>
</dbReference>
<evidence type="ECO:0000256" key="1">
    <source>
        <dbReference type="ARBA" id="ARBA00004123"/>
    </source>
</evidence>
<reference evidence="9" key="1">
    <citation type="submission" date="2021-04" db="EMBL/GenBank/DDBJ databases">
        <authorList>
            <person name="Chebbi M.A.C M."/>
        </authorList>
    </citation>
    <scope>NUCLEOTIDE SEQUENCE</scope>
</reference>
<dbReference type="SUPFAM" id="SSF46689">
    <property type="entry name" value="Homeodomain-like"/>
    <property type="match status" value="1"/>
</dbReference>
<organism evidence="9 10">
    <name type="scientific">Cotesia congregata</name>
    <name type="common">Parasitoid wasp</name>
    <name type="synonym">Apanteles congregatus</name>
    <dbReference type="NCBI Taxonomy" id="51543"/>
    <lineage>
        <taxon>Eukaryota</taxon>
        <taxon>Metazoa</taxon>
        <taxon>Ecdysozoa</taxon>
        <taxon>Arthropoda</taxon>
        <taxon>Hexapoda</taxon>
        <taxon>Insecta</taxon>
        <taxon>Pterygota</taxon>
        <taxon>Neoptera</taxon>
        <taxon>Endopterygota</taxon>
        <taxon>Hymenoptera</taxon>
        <taxon>Apocrita</taxon>
        <taxon>Ichneumonoidea</taxon>
        <taxon>Braconidae</taxon>
        <taxon>Microgastrinae</taxon>
        <taxon>Cotesia</taxon>
    </lineage>
</organism>
<evidence type="ECO:0000256" key="6">
    <source>
        <dbReference type="RuleBase" id="RU000682"/>
    </source>
</evidence>
<feature type="compositionally biased region" description="Polar residues" evidence="7">
    <location>
        <begin position="364"/>
        <end position="385"/>
    </location>
</feature>
<accession>A0A8J2HGK6</accession>
<dbReference type="InterPro" id="IPR009057">
    <property type="entry name" value="Homeodomain-like_sf"/>
</dbReference>
<feature type="compositionally biased region" description="Polar residues" evidence="7">
    <location>
        <begin position="434"/>
        <end position="444"/>
    </location>
</feature>
<name>A0A8J2HGK6_COTCN</name>
<feature type="compositionally biased region" description="Basic and acidic residues" evidence="7">
    <location>
        <begin position="406"/>
        <end position="417"/>
    </location>
</feature>
<feature type="DNA-binding region" description="Homeobox" evidence="5">
    <location>
        <begin position="174"/>
        <end position="233"/>
    </location>
</feature>
<evidence type="ECO:0000256" key="4">
    <source>
        <dbReference type="ARBA" id="ARBA00023242"/>
    </source>
</evidence>
<dbReference type="AlphaFoldDB" id="A0A8J2HGK6"/>
<keyword evidence="4 5" id="KW-0539">Nucleus</keyword>
<feature type="domain" description="Homeobox" evidence="8">
    <location>
        <begin position="172"/>
        <end position="232"/>
    </location>
</feature>
<feature type="compositionally biased region" description="Low complexity" evidence="7">
    <location>
        <begin position="105"/>
        <end position="125"/>
    </location>
</feature>
<feature type="compositionally biased region" description="Low complexity" evidence="7">
    <location>
        <begin position="67"/>
        <end position="92"/>
    </location>
</feature>
<dbReference type="InterPro" id="IPR017970">
    <property type="entry name" value="Homeobox_CS"/>
</dbReference>
<feature type="compositionally biased region" description="Polar residues" evidence="7">
    <location>
        <begin position="456"/>
        <end position="469"/>
    </location>
</feature>
<dbReference type="OrthoDB" id="6159439at2759"/>
<evidence type="ECO:0000256" key="5">
    <source>
        <dbReference type="PROSITE-ProRule" id="PRU00108"/>
    </source>
</evidence>
<feature type="region of interest" description="Disordered" evidence="7">
    <location>
        <begin position="405"/>
        <end position="469"/>
    </location>
</feature>
<dbReference type="GO" id="GO:1990837">
    <property type="term" value="F:sequence-specific double-stranded DNA binding"/>
    <property type="evidence" value="ECO:0007669"/>
    <property type="project" value="TreeGrafter"/>
</dbReference>
<comment type="caution">
    <text evidence="9">The sequence shown here is derived from an EMBL/GenBank/DDBJ whole genome shotgun (WGS) entry which is preliminary data.</text>
</comment>
<comment type="subcellular location">
    <subcellularLocation>
        <location evidence="1 5 6">Nucleus</location>
    </subcellularLocation>
</comment>
<keyword evidence="3 5" id="KW-0371">Homeobox</keyword>
<feature type="region of interest" description="Disordered" evidence="7">
    <location>
        <begin position="364"/>
        <end position="392"/>
    </location>
</feature>
<keyword evidence="10" id="KW-1185">Reference proteome</keyword>
<feature type="region of interest" description="Disordered" evidence="7">
    <location>
        <begin position="39"/>
        <end position="126"/>
    </location>
</feature>
<evidence type="ECO:0000256" key="2">
    <source>
        <dbReference type="ARBA" id="ARBA00023125"/>
    </source>
</evidence>
<dbReference type="PANTHER" id="PTHR46892:SF3">
    <property type="entry name" value="VISUAL SYSTEM HOMEOBOX 2"/>
    <property type="match status" value="1"/>
</dbReference>
<dbReference type="Proteomes" id="UP000786811">
    <property type="component" value="Unassembled WGS sequence"/>
</dbReference>
<feature type="compositionally biased region" description="Basic and acidic residues" evidence="7">
    <location>
        <begin position="158"/>
        <end position="168"/>
    </location>
</feature>
<protein>
    <submittedName>
        <fullName evidence="9">Similar to rx1: Retinal homeobox protein Rx1 (Danio rerio)</fullName>
    </submittedName>
</protein>
<dbReference type="InterPro" id="IPR052294">
    <property type="entry name" value="VSX_homeobox_regulators"/>
</dbReference>
<evidence type="ECO:0000313" key="9">
    <source>
        <dbReference type="EMBL" id="CAG5096601.1"/>
    </source>
</evidence>
<proteinExistence type="predicted"/>
<evidence type="ECO:0000313" key="10">
    <source>
        <dbReference type="Proteomes" id="UP000786811"/>
    </source>
</evidence>
<evidence type="ECO:0000256" key="7">
    <source>
        <dbReference type="SAM" id="MobiDB-lite"/>
    </source>
</evidence>
<evidence type="ECO:0000259" key="8">
    <source>
        <dbReference type="PROSITE" id="PS50071"/>
    </source>
</evidence>
<dbReference type="PROSITE" id="PS50071">
    <property type="entry name" value="HOMEOBOX_2"/>
    <property type="match status" value="1"/>
</dbReference>